<sequence length="153" mass="17189">MSELNTLLERLGDRWEPQEPGTDEAITECERQLGVVFPPDYRLLLSLSNAGTLTGERSIMNFLPVEELVAFNEDDEIRTSMPGVLAIADNGGGSFYYYDVHNRLGLGEWSLLLVEFGTLSFDYSRFVGATLIKMIEAIADGEDLERRPVVRVR</sequence>
<dbReference type="AlphaFoldDB" id="A0A8J4A844"/>
<proteinExistence type="predicted"/>
<keyword evidence="3" id="KW-1185">Reference proteome</keyword>
<dbReference type="Gene3D" id="3.40.1580.10">
    <property type="entry name" value="SMI1/KNR4-like"/>
    <property type="match status" value="1"/>
</dbReference>
<reference evidence="2" key="1">
    <citation type="submission" date="2021-01" db="EMBL/GenBank/DDBJ databases">
        <title>Whole genome shotgun sequence of Virgisporangium ochraceum NBRC 16418.</title>
        <authorList>
            <person name="Komaki H."/>
            <person name="Tamura T."/>
        </authorList>
    </citation>
    <scope>NUCLEOTIDE SEQUENCE</scope>
    <source>
        <strain evidence="2">NBRC 16418</strain>
    </source>
</reference>
<organism evidence="2 3">
    <name type="scientific">Virgisporangium ochraceum</name>
    <dbReference type="NCBI Taxonomy" id="65505"/>
    <lineage>
        <taxon>Bacteria</taxon>
        <taxon>Bacillati</taxon>
        <taxon>Actinomycetota</taxon>
        <taxon>Actinomycetes</taxon>
        <taxon>Micromonosporales</taxon>
        <taxon>Micromonosporaceae</taxon>
        <taxon>Virgisporangium</taxon>
    </lineage>
</organism>
<comment type="caution">
    <text evidence="2">The sequence shown here is derived from an EMBL/GenBank/DDBJ whole genome shotgun (WGS) entry which is preliminary data.</text>
</comment>
<dbReference type="SUPFAM" id="SSF160631">
    <property type="entry name" value="SMI1/KNR4-like"/>
    <property type="match status" value="1"/>
</dbReference>
<dbReference type="RefSeq" id="WP_203934878.1">
    <property type="nucleotide sequence ID" value="NZ_BOPH01000149.1"/>
</dbReference>
<evidence type="ECO:0000313" key="2">
    <source>
        <dbReference type="EMBL" id="GIJ75095.1"/>
    </source>
</evidence>
<evidence type="ECO:0000259" key="1">
    <source>
        <dbReference type="SMART" id="SM00860"/>
    </source>
</evidence>
<dbReference type="Pfam" id="PF09346">
    <property type="entry name" value="SMI1_KNR4"/>
    <property type="match status" value="1"/>
</dbReference>
<evidence type="ECO:0000313" key="3">
    <source>
        <dbReference type="Proteomes" id="UP000635606"/>
    </source>
</evidence>
<dbReference type="SMART" id="SM00860">
    <property type="entry name" value="SMI1_KNR4"/>
    <property type="match status" value="1"/>
</dbReference>
<name>A0A8J4A844_9ACTN</name>
<feature type="domain" description="Knr4/Smi1-like" evidence="1">
    <location>
        <begin position="20"/>
        <end position="112"/>
    </location>
</feature>
<dbReference type="EMBL" id="BOPH01000149">
    <property type="protein sequence ID" value="GIJ75095.1"/>
    <property type="molecule type" value="Genomic_DNA"/>
</dbReference>
<dbReference type="Proteomes" id="UP000635606">
    <property type="component" value="Unassembled WGS sequence"/>
</dbReference>
<protein>
    <recommendedName>
        <fullName evidence="1">Knr4/Smi1-like domain-containing protein</fullName>
    </recommendedName>
</protein>
<gene>
    <name evidence="2" type="ORF">Voc01_100120</name>
</gene>
<dbReference type="InterPro" id="IPR037883">
    <property type="entry name" value="Knr4/Smi1-like_sf"/>
</dbReference>
<accession>A0A8J4A844</accession>
<dbReference type="InterPro" id="IPR018958">
    <property type="entry name" value="Knr4/Smi1-like_dom"/>
</dbReference>